<dbReference type="SUPFAM" id="SSF55486">
    <property type="entry name" value="Metalloproteases ('zincins'), catalytic domain"/>
    <property type="match status" value="1"/>
</dbReference>
<sequence length="742" mass="83711">MATKITTGHLPPSVPHPLPTRRRLRVYAFDPNASVALETAVINDAEIELPWERPYEDPVTIGPTNEYLEIVDYDFPSRTFYEPLDLNDPALLAQHGLPLSEGRPQFHQQMVFAVAMKTILDFERALGRPVFWAQPEVWKFRAPDGSEPPINGRYYPDFIKRLRIYPHAMLAANAYYSPAKAALLFGYFKGAPPAPGLDAPWVFTALSQDIIAHETTHAILHGMRRRSVEASNEDSLAFHEGFADIVALMQHFSMRRVVEHELGRTRGLLRSVSLLTGLAEQFGWATGRRGALRKALDTLGEEQRAMDRALHNASVGRTGGETGAAAKIKRISDVAEPHERGQFLVAAIFDAFVTIYERRTLDLFRMTGTVAGQQDALPEALVVRLAAEACKSAASVMQMCVRALDYLPAVSATFGEYLRAIMTADTDLYPDDPLKYRVAIAEAFRKRGIPVPGCLSYAPESLCWEAPDMSEFSVLTDGADANTLFADALGGMTYTPRFAEPGTSSRRTEEERRPESAPPKMPWELRNDFINYSEYRDPEVHEPNMREESMRIVLDNQRALHRWLEKSDGLPKDRLWEKLLGLRLRELDADDPCRTVECRTTSKGRRAPKFEVHSVRIARRRTVDGRELYQLIAQVTQKRYGYFDPNAQREADEKGPNNAHILEDPDSEERVDSDFTFFGGATIIVNLHDGRLTHIVRKRVDKDERLAEQRRFILGDEAALAMTADGMALRMEPFCFMHGGHE</sequence>
<evidence type="ECO:0000256" key="1">
    <source>
        <dbReference type="SAM" id="MobiDB-lite"/>
    </source>
</evidence>
<protein>
    <submittedName>
        <fullName evidence="2">Uncharacterized protein</fullName>
    </submittedName>
</protein>
<reference evidence="2 3" key="1">
    <citation type="submission" date="2013-07" db="EMBL/GenBank/DDBJ databases">
        <title>Completed genome of Sphingomonas sanxanigenens NX02.</title>
        <authorList>
            <person name="Ma T."/>
            <person name="Huang H."/>
            <person name="Wu M."/>
            <person name="Li X."/>
            <person name="Li G."/>
        </authorList>
    </citation>
    <scope>NUCLEOTIDE SEQUENCE [LARGE SCALE GENOMIC DNA]</scope>
    <source>
        <strain evidence="2 3">NX02</strain>
    </source>
</reference>
<dbReference type="AlphaFoldDB" id="W0AFU3"/>
<dbReference type="KEGG" id="ssan:NX02_14140"/>
<name>W0AFU3_9SPHN</name>
<dbReference type="InterPro" id="IPR027268">
    <property type="entry name" value="Peptidase_M4/M1_CTD_sf"/>
</dbReference>
<feature type="region of interest" description="Disordered" evidence="1">
    <location>
        <begin position="496"/>
        <end position="520"/>
    </location>
</feature>
<dbReference type="PATRIC" id="fig|1123269.5.peg.2753"/>
<dbReference type="RefSeq" id="WP_025292720.1">
    <property type="nucleotide sequence ID" value="NZ_CP006644.1"/>
</dbReference>
<dbReference type="CDD" id="cd09598">
    <property type="entry name" value="M4_like"/>
    <property type="match status" value="1"/>
</dbReference>
<dbReference type="STRING" id="1123269.NX02_14140"/>
<dbReference type="Proteomes" id="UP000018851">
    <property type="component" value="Chromosome"/>
</dbReference>
<organism evidence="2 3">
    <name type="scientific">Sphingomonas sanxanigenens DSM 19645 = NX02</name>
    <dbReference type="NCBI Taxonomy" id="1123269"/>
    <lineage>
        <taxon>Bacteria</taxon>
        <taxon>Pseudomonadati</taxon>
        <taxon>Pseudomonadota</taxon>
        <taxon>Alphaproteobacteria</taxon>
        <taxon>Sphingomonadales</taxon>
        <taxon>Sphingomonadaceae</taxon>
        <taxon>Sphingomonas</taxon>
    </lineage>
</organism>
<gene>
    <name evidence="2" type="ORF">NX02_14140</name>
</gene>
<feature type="region of interest" description="Disordered" evidence="1">
    <location>
        <begin position="647"/>
        <end position="667"/>
    </location>
</feature>
<dbReference type="eggNOG" id="COG3590">
    <property type="taxonomic scope" value="Bacteria"/>
</dbReference>
<keyword evidence="3" id="KW-1185">Reference proteome</keyword>
<evidence type="ECO:0000313" key="3">
    <source>
        <dbReference type="Proteomes" id="UP000018851"/>
    </source>
</evidence>
<dbReference type="Gene3D" id="1.10.390.10">
    <property type="entry name" value="Neutral Protease Domain 2"/>
    <property type="match status" value="1"/>
</dbReference>
<evidence type="ECO:0000313" key="2">
    <source>
        <dbReference type="EMBL" id="AHE54515.1"/>
    </source>
</evidence>
<accession>W0AFU3</accession>
<dbReference type="EMBL" id="CP006644">
    <property type="protein sequence ID" value="AHE54515.1"/>
    <property type="molecule type" value="Genomic_DNA"/>
</dbReference>
<feature type="compositionally biased region" description="Basic and acidic residues" evidence="1">
    <location>
        <begin position="506"/>
        <end position="515"/>
    </location>
</feature>
<proteinExistence type="predicted"/>
<dbReference type="HOGENOM" id="CLU_027947_0_0_5"/>